<dbReference type="Proteomes" id="UP000518752">
    <property type="component" value="Unassembled WGS sequence"/>
</dbReference>
<evidence type="ECO:0000313" key="1">
    <source>
        <dbReference type="EMBL" id="KAF5379963.1"/>
    </source>
</evidence>
<comment type="caution">
    <text evidence="1">The sequence shown here is derived from an EMBL/GenBank/DDBJ whole genome shotgun (WGS) entry which is preliminary data.</text>
</comment>
<organism evidence="1 2">
    <name type="scientific">Collybiopsis confluens</name>
    <dbReference type="NCBI Taxonomy" id="2823264"/>
    <lineage>
        <taxon>Eukaryota</taxon>
        <taxon>Fungi</taxon>
        <taxon>Dikarya</taxon>
        <taxon>Basidiomycota</taxon>
        <taxon>Agaricomycotina</taxon>
        <taxon>Agaricomycetes</taxon>
        <taxon>Agaricomycetidae</taxon>
        <taxon>Agaricales</taxon>
        <taxon>Marasmiineae</taxon>
        <taxon>Omphalotaceae</taxon>
        <taxon>Collybiopsis</taxon>
    </lineage>
</organism>
<gene>
    <name evidence="1" type="ORF">D9757_010238</name>
</gene>
<dbReference type="EMBL" id="JAACJN010000066">
    <property type="protein sequence ID" value="KAF5379963.1"/>
    <property type="molecule type" value="Genomic_DNA"/>
</dbReference>
<evidence type="ECO:0000313" key="2">
    <source>
        <dbReference type="Proteomes" id="UP000518752"/>
    </source>
</evidence>
<dbReference type="AlphaFoldDB" id="A0A8H5HAX6"/>
<name>A0A8H5HAX6_9AGAR</name>
<accession>A0A8H5HAX6</accession>
<protein>
    <submittedName>
        <fullName evidence="1">Uncharacterized protein</fullName>
    </submittedName>
</protein>
<reference evidence="1 2" key="1">
    <citation type="journal article" date="2020" name="ISME J.">
        <title>Uncovering the hidden diversity of litter-decomposition mechanisms in mushroom-forming fungi.</title>
        <authorList>
            <person name="Floudas D."/>
            <person name="Bentzer J."/>
            <person name="Ahren D."/>
            <person name="Johansson T."/>
            <person name="Persson P."/>
            <person name="Tunlid A."/>
        </authorList>
    </citation>
    <scope>NUCLEOTIDE SEQUENCE [LARGE SCALE GENOMIC DNA]</scope>
    <source>
        <strain evidence="1 2">CBS 406.79</strain>
    </source>
</reference>
<proteinExistence type="predicted"/>
<keyword evidence="2" id="KW-1185">Reference proteome</keyword>
<sequence length="255" mass="27485">MMKPANPVGKANPVSTHKLSLYVPNPEQVPRINRTKPVTIPVQTPVYPSELERERYSPSARLQEAVEILGSIAGVRSVGCNNAGVVRHCASIVGLCTHIHIRICIVLQCIVIDHRRLLRVQSSPAQVTSLSLWATREPAELQSHHLNPSSVQYLPNSPRFYPASKSSPSNLIDPQFSGPSAVEYNCMHRAASPRAHPNAGTDKTDIFECGGGGGRGCGYSALINFNACIDNVAGMKPANSGTTILVPLPSSLRPR</sequence>